<name>A0A183UQD9_TOXCA</name>
<evidence type="ECO:0000313" key="3">
    <source>
        <dbReference type="WBParaSite" id="TCNE_0001070901-mRNA-1"/>
    </source>
</evidence>
<accession>A0A183UQD9</accession>
<evidence type="ECO:0000313" key="1">
    <source>
        <dbReference type="EMBL" id="VDM42030.1"/>
    </source>
</evidence>
<gene>
    <name evidence="1" type="ORF">TCNE_LOCUS10709</name>
</gene>
<dbReference type="EMBL" id="UYWY01020590">
    <property type="protein sequence ID" value="VDM42030.1"/>
    <property type="molecule type" value="Genomic_DNA"/>
</dbReference>
<reference evidence="1 2" key="2">
    <citation type="submission" date="2018-11" db="EMBL/GenBank/DDBJ databases">
        <authorList>
            <consortium name="Pathogen Informatics"/>
        </authorList>
    </citation>
    <scope>NUCLEOTIDE SEQUENCE [LARGE SCALE GENOMIC DNA]</scope>
</reference>
<dbReference type="WBParaSite" id="TCNE_0001070901-mRNA-1">
    <property type="protein sequence ID" value="TCNE_0001070901-mRNA-1"/>
    <property type="gene ID" value="TCNE_0001070901"/>
</dbReference>
<protein>
    <submittedName>
        <fullName evidence="3">Transposase</fullName>
    </submittedName>
</protein>
<reference evidence="3" key="1">
    <citation type="submission" date="2016-06" db="UniProtKB">
        <authorList>
            <consortium name="WormBaseParasite"/>
        </authorList>
    </citation>
    <scope>IDENTIFICATION</scope>
</reference>
<organism evidence="2 3">
    <name type="scientific">Toxocara canis</name>
    <name type="common">Canine roundworm</name>
    <dbReference type="NCBI Taxonomy" id="6265"/>
    <lineage>
        <taxon>Eukaryota</taxon>
        <taxon>Metazoa</taxon>
        <taxon>Ecdysozoa</taxon>
        <taxon>Nematoda</taxon>
        <taxon>Chromadorea</taxon>
        <taxon>Rhabditida</taxon>
        <taxon>Spirurina</taxon>
        <taxon>Ascaridomorpha</taxon>
        <taxon>Ascaridoidea</taxon>
        <taxon>Toxocaridae</taxon>
        <taxon>Toxocara</taxon>
    </lineage>
</organism>
<evidence type="ECO:0000313" key="2">
    <source>
        <dbReference type="Proteomes" id="UP000050794"/>
    </source>
</evidence>
<proteinExistence type="predicted"/>
<dbReference type="Proteomes" id="UP000050794">
    <property type="component" value="Unassembled WGS sequence"/>
</dbReference>
<sequence length="86" mass="9644">MQLSGNPSANETYECSRRNVQSEVGKRSIASYRHLTKVGVEVLRDLLCKVVAWLDLECLNNDCHKVVVKAKIYGLALIYAHRSGKP</sequence>
<dbReference type="AlphaFoldDB" id="A0A183UQD9"/>
<keyword evidence="2" id="KW-1185">Reference proteome</keyword>